<dbReference type="Proteomes" id="UP000236291">
    <property type="component" value="Unassembled WGS sequence"/>
</dbReference>
<evidence type="ECO:0000256" key="1">
    <source>
        <dbReference type="ARBA" id="ARBA00004123"/>
    </source>
</evidence>
<name>A0A2K3M0T1_TRIPR</name>
<dbReference type="Pfam" id="PF15699">
    <property type="entry name" value="NPR1_interact"/>
    <property type="match status" value="1"/>
</dbReference>
<evidence type="ECO:0000313" key="5">
    <source>
        <dbReference type="Proteomes" id="UP000236291"/>
    </source>
</evidence>
<protein>
    <submittedName>
        <fullName evidence="4">Uncharacterized protein</fullName>
    </submittedName>
</protein>
<evidence type="ECO:0000256" key="3">
    <source>
        <dbReference type="ARBA" id="ARBA00023242"/>
    </source>
</evidence>
<sequence>MENENKKEFRNYCVYNDEAEEEEDMKVDKFYSLLRSFRESRNRLRQREFHNRLEKDETNNKKKKMKTEPCFELQDFTADFHFREFPLDFSDPIPVPNNTVKNNNNGEKKEQLKEHALVDLKLAL</sequence>
<organism evidence="4 5">
    <name type="scientific">Trifolium pratense</name>
    <name type="common">Red clover</name>
    <dbReference type="NCBI Taxonomy" id="57577"/>
    <lineage>
        <taxon>Eukaryota</taxon>
        <taxon>Viridiplantae</taxon>
        <taxon>Streptophyta</taxon>
        <taxon>Embryophyta</taxon>
        <taxon>Tracheophyta</taxon>
        <taxon>Spermatophyta</taxon>
        <taxon>Magnoliopsida</taxon>
        <taxon>eudicotyledons</taxon>
        <taxon>Gunneridae</taxon>
        <taxon>Pentapetalae</taxon>
        <taxon>rosids</taxon>
        <taxon>fabids</taxon>
        <taxon>Fabales</taxon>
        <taxon>Fabaceae</taxon>
        <taxon>Papilionoideae</taxon>
        <taxon>50 kb inversion clade</taxon>
        <taxon>NPAAA clade</taxon>
        <taxon>Hologalegina</taxon>
        <taxon>IRL clade</taxon>
        <taxon>Trifolieae</taxon>
        <taxon>Trifolium</taxon>
    </lineage>
</organism>
<comment type="subcellular location">
    <subcellularLocation>
        <location evidence="1">Nucleus</location>
    </subcellularLocation>
</comment>
<dbReference type="Gramene" id="Tp57577_TGAC_v2_mRNA3130">
    <property type="protein sequence ID" value="Tp57577_TGAC_v2_mRNA3130"/>
    <property type="gene ID" value="Tp57577_TGAC_v2_gene3040"/>
</dbReference>
<gene>
    <name evidence="4" type="ORF">L195_g040444</name>
</gene>
<dbReference type="GO" id="GO:0010112">
    <property type="term" value="P:regulation of systemic acquired resistance"/>
    <property type="evidence" value="ECO:0007669"/>
    <property type="project" value="InterPro"/>
</dbReference>
<evidence type="ECO:0000256" key="2">
    <source>
        <dbReference type="ARBA" id="ARBA00009937"/>
    </source>
</evidence>
<dbReference type="AlphaFoldDB" id="A0A2K3M0T1"/>
<dbReference type="InterPro" id="IPR031425">
    <property type="entry name" value="NPR1/NH1-interacting"/>
</dbReference>
<dbReference type="PANTHER" id="PTHR33669">
    <property type="entry name" value="PROTEIN NEGATIVE REGULATOR OF RESISTANCE"/>
    <property type="match status" value="1"/>
</dbReference>
<reference evidence="4 5" key="2">
    <citation type="journal article" date="2017" name="Front. Plant Sci.">
        <title>Gene Classification and Mining of Molecular Markers Useful in Red Clover (Trifolium pratense) Breeding.</title>
        <authorList>
            <person name="Istvanek J."/>
            <person name="Dluhosova J."/>
            <person name="Dluhos P."/>
            <person name="Patkova L."/>
            <person name="Nedelnik J."/>
            <person name="Repkova J."/>
        </authorList>
    </citation>
    <scope>NUCLEOTIDE SEQUENCE [LARGE SCALE GENOMIC DNA]</scope>
    <source>
        <strain evidence="5">cv. Tatra</strain>
        <tissue evidence="4">Young leaves</tissue>
    </source>
</reference>
<evidence type="ECO:0000313" key="4">
    <source>
        <dbReference type="EMBL" id="PNX84384.1"/>
    </source>
</evidence>
<comment type="similarity">
    <text evidence="2">Belongs to the NPR1-interactor family.</text>
</comment>
<dbReference type="EMBL" id="ASHM01046211">
    <property type="protein sequence ID" value="PNX84384.1"/>
    <property type="molecule type" value="Genomic_DNA"/>
</dbReference>
<dbReference type="PANTHER" id="PTHR33669:SF1">
    <property type="entry name" value="PROTEIN NIM1-INTERACTING 1"/>
    <property type="match status" value="1"/>
</dbReference>
<reference evidence="4 5" key="1">
    <citation type="journal article" date="2014" name="Am. J. Bot.">
        <title>Genome assembly and annotation for red clover (Trifolium pratense; Fabaceae).</title>
        <authorList>
            <person name="Istvanek J."/>
            <person name="Jaros M."/>
            <person name="Krenek A."/>
            <person name="Repkova J."/>
        </authorList>
    </citation>
    <scope>NUCLEOTIDE SEQUENCE [LARGE SCALE GENOMIC DNA]</scope>
    <source>
        <strain evidence="5">cv. Tatra</strain>
        <tissue evidence="4">Young leaves</tissue>
    </source>
</reference>
<keyword evidence="3" id="KW-0539">Nucleus</keyword>
<accession>A0A2K3M0T1</accession>
<comment type="caution">
    <text evidence="4">The sequence shown here is derived from an EMBL/GenBank/DDBJ whole genome shotgun (WGS) entry which is preliminary data.</text>
</comment>
<dbReference type="GO" id="GO:0005634">
    <property type="term" value="C:nucleus"/>
    <property type="evidence" value="ECO:0007669"/>
    <property type="project" value="UniProtKB-SubCell"/>
</dbReference>
<proteinExistence type="inferred from homology"/>